<dbReference type="RefSeq" id="WP_161831991.1">
    <property type="nucleotide sequence ID" value="NZ_AP028127.1"/>
</dbReference>
<keyword evidence="1" id="KW-0732">Signal</keyword>
<gene>
    <name evidence="2" type="ORF">T23_07820</name>
</gene>
<organism evidence="2 3">
    <name type="scientific">Turicibacter faecis</name>
    <dbReference type="NCBI Taxonomy" id="2963365"/>
    <lineage>
        <taxon>Bacteria</taxon>
        <taxon>Bacillati</taxon>
        <taxon>Bacillota</taxon>
        <taxon>Erysipelotrichia</taxon>
        <taxon>Erysipelotrichales</taxon>
        <taxon>Turicibacteraceae</taxon>
        <taxon>Turicibacter</taxon>
    </lineage>
</organism>
<name>A0ABM8ILX4_9FIRM</name>
<dbReference type="EMBL" id="AP028127">
    <property type="protein sequence ID" value="BEH90680.1"/>
    <property type="molecule type" value="Genomic_DNA"/>
</dbReference>
<feature type="signal peptide" evidence="1">
    <location>
        <begin position="1"/>
        <end position="22"/>
    </location>
</feature>
<sequence>MKKYVISLFIAFLSFSSLIAQAHPKSAQFIESKDDSVECLNVVFENPDFRISFSSGNGEIMGWTVPEGAEDITEEEWCYILIDCAEKIFGKNSDRYEVNKEKFMHMIEEMKK</sequence>
<reference evidence="2" key="1">
    <citation type="journal article" date="2024" name="Int. J. Syst. Evol. Microbiol.">
        <title>Turicibacter faecis sp. nov., isolated from faeces of heart failure mouse model.</title>
        <authorList>
            <person name="Imamura Y."/>
            <person name="Motooka D."/>
            <person name="Nakajima Y."/>
            <person name="Ito S."/>
            <person name="Kitakaze M."/>
            <person name="Iida T."/>
            <person name="Nakamura S."/>
        </authorList>
    </citation>
    <scope>NUCLEOTIDE SEQUENCE</scope>
    <source>
        <strain evidence="2">TC023</strain>
    </source>
</reference>
<dbReference type="Proteomes" id="UP001432099">
    <property type="component" value="Chromosome"/>
</dbReference>
<evidence type="ECO:0000313" key="2">
    <source>
        <dbReference type="EMBL" id="BEH90680.1"/>
    </source>
</evidence>
<accession>A0ABM8ILX4</accession>
<protein>
    <submittedName>
        <fullName evidence="2">Uncharacterized protein</fullName>
    </submittedName>
</protein>
<feature type="chain" id="PRO_5046883655" evidence="1">
    <location>
        <begin position="23"/>
        <end position="112"/>
    </location>
</feature>
<evidence type="ECO:0000256" key="1">
    <source>
        <dbReference type="SAM" id="SignalP"/>
    </source>
</evidence>
<proteinExistence type="predicted"/>
<keyword evidence="3" id="KW-1185">Reference proteome</keyword>
<evidence type="ECO:0000313" key="3">
    <source>
        <dbReference type="Proteomes" id="UP001432099"/>
    </source>
</evidence>